<evidence type="ECO:0000256" key="1">
    <source>
        <dbReference type="SAM" id="Phobius"/>
    </source>
</evidence>
<evidence type="ECO:0000313" key="3">
    <source>
        <dbReference type="Proteomes" id="UP000193136"/>
    </source>
</evidence>
<dbReference type="STRING" id="1969733.B5V00_06845"/>
<sequence>MVRVVPVWVKVAGLLVIGFFCLQLFSEKAHREEPGSQVVTPGPSIERGLAGKVVANTRTVSTRLFSPVVEPERAPVIIRESGDQPYYKDAQ</sequence>
<evidence type="ECO:0000313" key="2">
    <source>
        <dbReference type="EMBL" id="ORJ61344.1"/>
    </source>
</evidence>
<protein>
    <submittedName>
        <fullName evidence="2">Uncharacterized protein</fullName>
    </submittedName>
</protein>
<feature type="transmembrane region" description="Helical" evidence="1">
    <location>
        <begin position="6"/>
        <end position="25"/>
    </location>
</feature>
<keyword evidence="3" id="KW-1185">Reference proteome</keyword>
<dbReference type="EMBL" id="NAAD01000006">
    <property type="protein sequence ID" value="ORJ61344.1"/>
    <property type="molecule type" value="Genomic_DNA"/>
</dbReference>
<comment type="caution">
    <text evidence="2">The sequence shown here is derived from an EMBL/GenBank/DDBJ whole genome shotgun (WGS) entry which is preliminary data.</text>
</comment>
<keyword evidence="1" id="KW-0812">Transmembrane</keyword>
<proteinExistence type="predicted"/>
<keyword evidence="1" id="KW-0472">Membrane</keyword>
<keyword evidence="1" id="KW-1133">Transmembrane helix</keyword>
<gene>
    <name evidence="2" type="ORF">B5V00_06845</name>
</gene>
<accession>A0A1X0Y8J6</accession>
<dbReference type="Proteomes" id="UP000193136">
    <property type="component" value="Unassembled WGS sequence"/>
</dbReference>
<organism evidence="2 3">
    <name type="scientific">Geothermobacter hydrogeniphilus</name>
    <dbReference type="NCBI Taxonomy" id="1969733"/>
    <lineage>
        <taxon>Bacteria</taxon>
        <taxon>Pseudomonadati</taxon>
        <taxon>Thermodesulfobacteriota</taxon>
        <taxon>Desulfuromonadia</taxon>
        <taxon>Desulfuromonadales</taxon>
        <taxon>Geothermobacteraceae</taxon>
        <taxon>Geothermobacter</taxon>
    </lineage>
</organism>
<name>A0A1X0Y8J6_9BACT</name>
<reference evidence="2 3" key="1">
    <citation type="submission" date="2017-03" db="EMBL/GenBank/DDBJ databases">
        <title>Genome sequence of Geothermobacter sp. EPR-M, Deep-Sea Iron Reducer.</title>
        <authorList>
            <person name="Tully B."/>
            <person name="Savalia P."/>
            <person name="Abuyen K."/>
            <person name="Baughan C."/>
            <person name="Romero E."/>
            <person name="Ronkowski C."/>
            <person name="Torres B."/>
            <person name="Tremblay J."/>
            <person name="Trujillo A."/>
            <person name="Tyler M."/>
            <person name="Perez-Rodriguez I."/>
            <person name="Amend J."/>
        </authorList>
    </citation>
    <scope>NUCLEOTIDE SEQUENCE [LARGE SCALE GENOMIC DNA]</scope>
    <source>
        <strain evidence="2 3">EPR-M</strain>
    </source>
</reference>
<dbReference type="AlphaFoldDB" id="A0A1X0Y8J6"/>